<keyword evidence="2" id="KW-0472">Membrane</keyword>
<evidence type="ECO:0000313" key="4">
    <source>
        <dbReference type="Proteomes" id="UP000238701"/>
    </source>
</evidence>
<dbReference type="OrthoDB" id="128511at2"/>
<sequence length="296" mass="32722">MPLPSETPTPKVQAGSDGSAVPSSSKSSMSRTQKILFFATGWLIVLMPFLFWWNTWFGRPLSDQQLTAYLHDDKKPRHIQQALVQISERMARGDAAVKQWYPDLMRFATYPVEEVRNTDAWVMGQDTSGAEFHETLLKMLTDPSPVVRGNAALSLVRFGDATGRPQIVALLEPARITAPETGRIVDADRPGTAIRQGGLIAKLQYDHEHIAEIRSPIPGRIRSVAQAGANVSAGAEIAVVEPANEQVWEALRALYVVGQLDDLAAIRPYERDLPDVSNDMRQQAVETEKAIQSRAK</sequence>
<name>A0A2U3L8H8_9BACT</name>
<evidence type="ECO:0000313" key="3">
    <source>
        <dbReference type="EMBL" id="SPF48235.1"/>
    </source>
</evidence>
<gene>
    <name evidence="3" type="ORF">SBA1_820037</name>
</gene>
<feature type="transmembrane region" description="Helical" evidence="2">
    <location>
        <begin position="35"/>
        <end position="53"/>
    </location>
</feature>
<proteinExistence type="predicted"/>
<dbReference type="Proteomes" id="UP000238701">
    <property type="component" value="Unassembled WGS sequence"/>
</dbReference>
<dbReference type="SUPFAM" id="SSF48371">
    <property type="entry name" value="ARM repeat"/>
    <property type="match status" value="1"/>
</dbReference>
<dbReference type="InterPro" id="IPR011989">
    <property type="entry name" value="ARM-like"/>
</dbReference>
<evidence type="ECO:0000256" key="2">
    <source>
        <dbReference type="SAM" id="Phobius"/>
    </source>
</evidence>
<feature type="region of interest" description="Disordered" evidence="1">
    <location>
        <begin position="1"/>
        <end position="26"/>
    </location>
</feature>
<evidence type="ECO:0000256" key="1">
    <source>
        <dbReference type="SAM" id="MobiDB-lite"/>
    </source>
</evidence>
<dbReference type="InterPro" id="IPR016024">
    <property type="entry name" value="ARM-type_fold"/>
</dbReference>
<dbReference type="EMBL" id="OMOD01000180">
    <property type="protein sequence ID" value="SPF48235.1"/>
    <property type="molecule type" value="Genomic_DNA"/>
</dbReference>
<keyword evidence="2" id="KW-0812">Transmembrane</keyword>
<feature type="compositionally biased region" description="Low complexity" evidence="1">
    <location>
        <begin position="16"/>
        <end position="26"/>
    </location>
</feature>
<organism evidence="3 4">
    <name type="scientific">Candidatus Sulfotelmatobacter kueseliae</name>
    <dbReference type="NCBI Taxonomy" id="2042962"/>
    <lineage>
        <taxon>Bacteria</taxon>
        <taxon>Pseudomonadati</taxon>
        <taxon>Acidobacteriota</taxon>
        <taxon>Terriglobia</taxon>
        <taxon>Terriglobales</taxon>
        <taxon>Candidatus Korobacteraceae</taxon>
        <taxon>Candidatus Sulfotelmatobacter</taxon>
    </lineage>
</organism>
<protein>
    <submittedName>
        <fullName evidence="3">Biotin/lipoyl attachment domain-containing protein</fullName>
    </submittedName>
</protein>
<reference evidence="4" key="1">
    <citation type="submission" date="2018-02" db="EMBL/GenBank/DDBJ databases">
        <authorList>
            <person name="Hausmann B."/>
        </authorList>
    </citation>
    <scope>NUCLEOTIDE SEQUENCE [LARGE SCALE GENOMIC DNA]</scope>
    <source>
        <strain evidence="4">Peat soil MAG SbA1</strain>
    </source>
</reference>
<accession>A0A2U3L8H8</accession>
<dbReference type="AlphaFoldDB" id="A0A2U3L8H8"/>
<keyword evidence="2" id="KW-1133">Transmembrane helix</keyword>
<dbReference type="Gene3D" id="1.25.10.10">
    <property type="entry name" value="Leucine-rich Repeat Variant"/>
    <property type="match status" value="1"/>
</dbReference>